<name>A0ABT7KJF0_9HYPH</name>
<proteinExistence type="predicted"/>
<dbReference type="EMBL" id="JARFYN010000020">
    <property type="protein sequence ID" value="MDL2407329.1"/>
    <property type="molecule type" value="Genomic_DNA"/>
</dbReference>
<reference evidence="1" key="1">
    <citation type="submission" date="2023-06" db="EMBL/GenBank/DDBJ databases">
        <title>Phylogenetic Diversity of Rhizobium strains.</title>
        <authorList>
            <person name="Moura F.T."/>
            <person name="Helene L.C.F."/>
            <person name="Hungria M."/>
        </authorList>
    </citation>
    <scope>NUCLEOTIDE SEQUENCE</scope>
    <source>
        <strain evidence="1">CCGE524</strain>
    </source>
</reference>
<dbReference type="Gene3D" id="3.90.226.10">
    <property type="entry name" value="2-enoyl-CoA Hydratase, Chain A, domain 1"/>
    <property type="match status" value="1"/>
</dbReference>
<gene>
    <name evidence="1" type="ORF">PY650_16985</name>
</gene>
<organism evidence="1 2">
    <name type="scientific">Rhizobium calliandrae</name>
    <dbReference type="NCBI Taxonomy" id="1312182"/>
    <lineage>
        <taxon>Bacteria</taxon>
        <taxon>Pseudomonadati</taxon>
        <taxon>Pseudomonadota</taxon>
        <taxon>Alphaproteobacteria</taxon>
        <taxon>Hyphomicrobiales</taxon>
        <taxon>Rhizobiaceae</taxon>
        <taxon>Rhizobium/Agrobacterium group</taxon>
        <taxon>Rhizobium</taxon>
    </lineage>
</organism>
<comment type="caution">
    <text evidence="1">The sequence shown here is derived from an EMBL/GenBank/DDBJ whole genome shotgun (WGS) entry which is preliminary data.</text>
</comment>
<evidence type="ECO:0000313" key="2">
    <source>
        <dbReference type="Proteomes" id="UP001172630"/>
    </source>
</evidence>
<protein>
    <submittedName>
        <fullName evidence="1">Uncharacterized protein</fullName>
    </submittedName>
</protein>
<dbReference type="Proteomes" id="UP001172630">
    <property type="component" value="Unassembled WGS sequence"/>
</dbReference>
<dbReference type="RefSeq" id="WP_285880583.1">
    <property type="nucleotide sequence ID" value="NZ_JARFYN010000020.1"/>
</dbReference>
<dbReference type="SUPFAM" id="SSF52096">
    <property type="entry name" value="ClpP/crotonase"/>
    <property type="match status" value="1"/>
</dbReference>
<accession>A0ABT7KJF0</accession>
<dbReference type="InterPro" id="IPR029045">
    <property type="entry name" value="ClpP/crotonase-like_dom_sf"/>
</dbReference>
<sequence>MFVDTPGGNVYAARQIAAGMFSAQAKGIPTTIVVRAGSVCASACVVMFAAATKRVVEVGGTRGGQHIPSGALYVHTLAIDGTETTATMAASVELARVMKEAGTPSAVLAKLLLTGSRDGARLDASDLRSWENTILVPFQGSEP</sequence>
<keyword evidence="2" id="KW-1185">Reference proteome</keyword>
<evidence type="ECO:0000313" key="1">
    <source>
        <dbReference type="EMBL" id="MDL2407329.1"/>
    </source>
</evidence>